<accession>A0ABZ1S7U3</accession>
<evidence type="ECO:0000313" key="2">
    <source>
        <dbReference type="Proteomes" id="UP001432190"/>
    </source>
</evidence>
<dbReference type="SUPFAM" id="SSF48576">
    <property type="entry name" value="Terpenoid synthases"/>
    <property type="match status" value="1"/>
</dbReference>
<dbReference type="Gene3D" id="1.10.600.10">
    <property type="entry name" value="Farnesyl Diphosphate Synthase"/>
    <property type="match status" value="1"/>
</dbReference>
<dbReference type="InterPro" id="IPR008949">
    <property type="entry name" value="Isoprenoid_synthase_dom_sf"/>
</dbReference>
<dbReference type="EMBL" id="CP108084">
    <property type="protein sequence ID" value="WUP50528.1"/>
    <property type="molecule type" value="Genomic_DNA"/>
</dbReference>
<organism evidence="1 2">
    <name type="scientific">Micromonospora globbae</name>
    <dbReference type="NCBI Taxonomy" id="1894969"/>
    <lineage>
        <taxon>Bacteria</taxon>
        <taxon>Bacillati</taxon>
        <taxon>Actinomycetota</taxon>
        <taxon>Actinomycetes</taxon>
        <taxon>Micromonosporales</taxon>
        <taxon>Micromonosporaceae</taxon>
        <taxon>Micromonospora</taxon>
    </lineage>
</organism>
<name>A0ABZ1S7U3_9ACTN</name>
<dbReference type="Pfam" id="PF19086">
    <property type="entry name" value="Terpene_syn_C_2"/>
    <property type="match status" value="1"/>
</dbReference>
<protein>
    <submittedName>
        <fullName evidence="1">Terpene synthase family protein</fullName>
    </submittedName>
</protein>
<sequence>MTRTQRPGDELDLAAEQGRICALAAKGQRDLQRAAAAHPDLFSARPFDPALFSSIALAMAFSAPTCTVDELRFANRAVLWGFAVDWQVDYLAKSREDVDRVVADTLAVVDGAAPGAEDALGRFLAELRDELARTPGYARARGVWREEVARTLAAMAREWDWREATAGGRPPSYEEYLDNADNLACTVVNVAHWIRTGDAGVHDRLPELVAASDEVQRVLRLVNDLATHDRDREWGDLNAITLVGDADEVARRAAALTARCRETLADLAGRFPREADYLTRQLGYTSGFYGSTDFWGAR</sequence>
<gene>
    <name evidence="1" type="ORF">OG994_03045</name>
</gene>
<reference evidence="1" key="1">
    <citation type="submission" date="2022-10" db="EMBL/GenBank/DDBJ databases">
        <title>The complete genomes of actinobacterial strains from the NBC collection.</title>
        <authorList>
            <person name="Joergensen T.S."/>
            <person name="Alvarez Arevalo M."/>
            <person name="Sterndorff E.B."/>
            <person name="Faurdal D."/>
            <person name="Vuksanovic O."/>
            <person name="Mourched A.-S."/>
            <person name="Charusanti P."/>
            <person name="Shaw S."/>
            <person name="Blin K."/>
            <person name="Weber T."/>
        </authorList>
    </citation>
    <scope>NUCLEOTIDE SEQUENCE</scope>
    <source>
        <strain evidence="1">NBC_00256</strain>
    </source>
</reference>
<dbReference type="Proteomes" id="UP001432190">
    <property type="component" value="Chromosome"/>
</dbReference>
<evidence type="ECO:0000313" key="1">
    <source>
        <dbReference type="EMBL" id="WUP50528.1"/>
    </source>
</evidence>
<proteinExistence type="predicted"/>
<keyword evidence="2" id="KW-1185">Reference proteome</keyword>